<dbReference type="EMBL" id="CP069102">
    <property type="protein sequence ID" value="QSS49852.1"/>
    <property type="molecule type" value="Genomic_DNA"/>
</dbReference>
<reference evidence="2" key="1">
    <citation type="submission" date="2021-01" db="EMBL/GenBank/DDBJ databases">
        <title>Chromosome-level genome assembly of a human fungal pathogen reveals clustering of transcriptionally co-regulated genes.</title>
        <authorList>
            <person name="Voorhies M."/>
            <person name="Cohen S."/>
            <person name="Shea T.P."/>
            <person name="Petrus S."/>
            <person name="Munoz J.F."/>
            <person name="Poplawski S."/>
            <person name="Goldman W.E."/>
            <person name="Michael T."/>
            <person name="Cuomo C.A."/>
            <person name="Sil A."/>
            <person name="Beyhan S."/>
        </authorList>
    </citation>
    <scope>NUCLEOTIDE SEQUENCE</scope>
    <source>
        <strain evidence="2">H88</strain>
    </source>
</reference>
<dbReference type="VEuPathDB" id="FungiDB:I7I53_10337"/>
<proteinExistence type="predicted"/>
<feature type="region of interest" description="Disordered" evidence="1">
    <location>
        <begin position="36"/>
        <end position="69"/>
    </location>
</feature>
<evidence type="ECO:0000313" key="2">
    <source>
        <dbReference type="EMBL" id="QSS49852.1"/>
    </source>
</evidence>
<accession>A0A8A1LCU9</accession>
<protein>
    <submittedName>
        <fullName evidence="2">Uncharacterized protein</fullName>
    </submittedName>
</protein>
<dbReference type="AlphaFoldDB" id="A0A8A1LCU9"/>
<gene>
    <name evidence="2" type="ORF">I7I53_10337</name>
</gene>
<dbReference type="Proteomes" id="UP000663419">
    <property type="component" value="Chromosome 1"/>
</dbReference>
<sequence length="83" mass="9027">MLLLLYIQAYIHTYSKYKTTTTRAYAIDARPPTSTLSGAGAGAGSGRVKQPAQPRLASPRLASRIPHPPNYLNCSHKSFKLLA</sequence>
<evidence type="ECO:0000313" key="3">
    <source>
        <dbReference type="Proteomes" id="UP000663419"/>
    </source>
</evidence>
<evidence type="ECO:0000256" key="1">
    <source>
        <dbReference type="SAM" id="MobiDB-lite"/>
    </source>
</evidence>
<name>A0A8A1LCU9_AJEC8</name>
<organism evidence="2 3">
    <name type="scientific">Ajellomyces capsulatus (strain H88)</name>
    <name type="common">Darling's disease fungus</name>
    <name type="synonym">Histoplasma capsulatum</name>
    <dbReference type="NCBI Taxonomy" id="544711"/>
    <lineage>
        <taxon>Eukaryota</taxon>
        <taxon>Fungi</taxon>
        <taxon>Dikarya</taxon>
        <taxon>Ascomycota</taxon>
        <taxon>Pezizomycotina</taxon>
        <taxon>Eurotiomycetes</taxon>
        <taxon>Eurotiomycetidae</taxon>
        <taxon>Onygenales</taxon>
        <taxon>Ajellomycetaceae</taxon>
        <taxon>Histoplasma</taxon>
    </lineage>
</organism>